<dbReference type="GO" id="GO:0005886">
    <property type="term" value="C:plasma membrane"/>
    <property type="evidence" value="ECO:0007669"/>
    <property type="project" value="TreeGrafter"/>
</dbReference>
<comment type="subcellular location">
    <subcellularLocation>
        <location evidence="1">Membrane</location>
        <topology evidence="1">Multi-pass membrane protein</topology>
    </subcellularLocation>
</comment>
<feature type="transmembrane region" description="Helical" evidence="7">
    <location>
        <begin position="429"/>
        <end position="455"/>
    </location>
</feature>
<dbReference type="AlphaFoldDB" id="A0A455LAT7"/>
<dbReference type="PANTHER" id="PTHR10332">
    <property type="entry name" value="EQUILIBRATIVE NUCLEOSIDE TRANSPORTER"/>
    <property type="match status" value="1"/>
</dbReference>
<dbReference type="GO" id="GO:0005337">
    <property type="term" value="F:nucleoside transmembrane transporter activity"/>
    <property type="evidence" value="ECO:0007669"/>
    <property type="project" value="InterPro"/>
</dbReference>
<keyword evidence="5 7" id="KW-1133">Transmembrane helix</keyword>
<feature type="transmembrane region" description="Helical" evidence="7">
    <location>
        <begin position="393"/>
        <end position="417"/>
    </location>
</feature>
<comment type="similarity">
    <text evidence="2">Belongs to the SLC29A/ENT transporter (TC 2.A.57) family.</text>
</comment>
<evidence type="ECO:0000256" key="3">
    <source>
        <dbReference type="ARBA" id="ARBA00022448"/>
    </source>
</evidence>
<dbReference type="InterPro" id="IPR002259">
    <property type="entry name" value="Eqnu_transpt"/>
</dbReference>
<evidence type="ECO:0000256" key="8">
    <source>
        <dbReference type="SAM" id="SignalP"/>
    </source>
</evidence>
<accession>A0A455LAT7</accession>
<protein>
    <submittedName>
        <fullName evidence="9">Equilibrative nucleoside transporter ent2</fullName>
    </submittedName>
</protein>
<feature type="transmembrane region" description="Helical" evidence="7">
    <location>
        <begin position="135"/>
        <end position="154"/>
    </location>
</feature>
<name>A0A455LAT7_9HYME</name>
<feature type="transmembrane region" description="Helical" evidence="7">
    <location>
        <begin position="199"/>
        <end position="223"/>
    </location>
</feature>
<feature type="transmembrane region" description="Helical" evidence="7">
    <location>
        <begin position="358"/>
        <end position="381"/>
    </location>
</feature>
<keyword evidence="4 7" id="KW-0812">Transmembrane</keyword>
<evidence type="ECO:0000313" key="9">
    <source>
        <dbReference type="EMBL" id="AXY94712.1"/>
    </source>
</evidence>
<feature type="chain" id="PRO_5019716938" evidence="8">
    <location>
        <begin position="19"/>
        <end position="460"/>
    </location>
</feature>
<dbReference type="Pfam" id="PF01733">
    <property type="entry name" value="Nucleoside_tran"/>
    <property type="match status" value="1"/>
</dbReference>
<proteinExistence type="evidence at transcript level"/>
<sequence length="460" mass="51722">MIIMLIFFFLIGSEPVRLSPGWEGTGRPEDELNFKGVTMDQADLELNPPSDRLNMVYFIMLLHGIGALMPWNMFITAEGYFEKYKLSSNYTHDNSTNYYGAQYVASVSFAAQIPNVIFNWVNVFIPMSGSMTLRIIWGLGVQAVIFIFTVIMAMVDTSNIAVPFFWMTMASVVILNTANGIYQNSVFGMAAKLPGKYTGAVVLGSNISGTFTSLINILTLLMAPNVRTAAIYYFITALFVLLACFDTYFALPISRFYRYHELLAAKEEKTRRVGRNERPPYWMIVRQCSVQLFNIFFVFFVTLALFPSCNNQKVEVSQNDFVVSEKLYTSVMCFLVFNVTAMLGSLLAPILQFPSKRFLIIPVVLRAVFIPLFLFCNYMPANRSLPIYINNDWIYLAIGVTMGLSSGYFSSLGMMYCPTMVDPRYAPTAGMFAAAALITGIFCGVSASNIMPYIVQINWN</sequence>
<evidence type="ECO:0000256" key="2">
    <source>
        <dbReference type="ARBA" id="ARBA00007965"/>
    </source>
</evidence>
<dbReference type="PIRSF" id="PIRSF016379">
    <property type="entry name" value="ENT"/>
    <property type="match status" value="1"/>
</dbReference>
<keyword evidence="3" id="KW-0813">Transport</keyword>
<keyword evidence="6 7" id="KW-0472">Membrane</keyword>
<feature type="signal peptide" evidence="8">
    <location>
        <begin position="1"/>
        <end position="18"/>
    </location>
</feature>
<reference evidence="9" key="1">
    <citation type="submission" date="2017-12" db="EMBL/GenBank/DDBJ databases">
        <title>Isolation and Characterization of the gene encoding a paralytic protein from the wasp Habrobracon hebetor.</title>
        <authorList>
            <person name="Zurovec M."/>
            <person name="Martinkova B."/>
            <person name="Zaloudikova A."/>
            <person name="Shaik H.A."/>
            <person name="Konik P."/>
            <person name="Strnad H."/>
            <person name="Sehadova H."/>
            <person name="Kodrik D."/>
        </authorList>
    </citation>
    <scope>NUCLEOTIDE SEQUENCE</scope>
    <source>
        <tissue evidence="9">Venom gland</tissue>
    </source>
</reference>
<feature type="transmembrane region" description="Helical" evidence="7">
    <location>
        <begin position="229"/>
        <end position="251"/>
    </location>
</feature>
<feature type="transmembrane region" description="Helical" evidence="7">
    <location>
        <begin position="327"/>
        <end position="351"/>
    </location>
</feature>
<feature type="transmembrane region" description="Helical" evidence="7">
    <location>
        <begin position="55"/>
        <end position="75"/>
    </location>
</feature>
<gene>
    <name evidence="9" type="primary">Ent2</name>
</gene>
<organism evidence="9">
    <name type="scientific">Habrobracon hebetor</name>
    <dbReference type="NCBI Taxonomy" id="69819"/>
    <lineage>
        <taxon>Eukaryota</taxon>
        <taxon>Metazoa</taxon>
        <taxon>Ecdysozoa</taxon>
        <taxon>Arthropoda</taxon>
        <taxon>Hexapoda</taxon>
        <taxon>Insecta</taxon>
        <taxon>Pterygota</taxon>
        <taxon>Neoptera</taxon>
        <taxon>Endopterygota</taxon>
        <taxon>Hymenoptera</taxon>
        <taxon>Apocrita</taxon>
        <taxon>Ichneumonoidea</taxon>
        <taxon>Braconidae</taxon>
        <taxon>Braconinae</taxon>
        <taxon>Habrobracon</taxon>
    </lineage>
</organism>
<feature type="transmembrane region" description="Helical" evidence="7">
    <location>
        <begin position="288"/>
        <end position="307"/>
    </location>
</feature>
<dbReference type="EMBL" id="MG733036">
    <property type="protein sequence ID" value="AXY94712.1"/>
    <property type="molecule type" value="mRNA"/>
</dbReference>
<dbReference type="SUPFAM" id="SSF103473">
    <property type="entry name" value="MFS general substrate transporter"/>
    <property type="match status" value="1"/>
</dbReference>
<evidence type="ECO:0000256" key="4">
    <source>
        <dbReference type="ARBA" id="ARBA00022692"/>
    </source>
</evidence>
<feature type="transmembrane region" description="Helical" evidence="7">
    <location>
        <begin position="160"/>
        <end position="178"/>
    </location>
</feature>
<evidence type="ECO:0000256" key="7">
    <source>
        <dbReference type="SAM" id="Phobius"/>
    </source>
</evidence>
<dbReference type="PANTHER" id="PTHR10332:SF80">
    <property type="entry name" value="EQUILIBRATIVE NUCLEOSIDE TRANSPORTER 2, ISOFORM A"/>
    <property type="match status" value="1"/>
</dbReference>
<evidence type="ECO:0000256" key="5">
    <source>
        <dbReference type="ARBA" id="ARBA00022989"/>
    </source>
</evidence>
<evidence type="ECO:0000256" key="1">
    <source>
        <dbReference type="ARBA" id="ARBA00004141"/>
    </source>
</evidence>
<keyword evidence="8" id="KW-0732">Signal</keyword>
<dbReference type="PRINTS" id="PR01130">
    <property type="entry name" value="DERENTRNSPRT"/>
</dbReference>
<evidence type="ECO:0000256" key="6">
    <source>
        <dbReference type="ARBA" id="ARBA00023136"/>
    </source>
</evidence>
<dbReference type="InterPro" id="IPR036259">
    <property type="entry name" value="MFS_trans_sf"/>
</dbReference>